<feature type="region of interest" description="Disordered" evidence="1">
    <location>
        <begin position="66"/>
        <end position="85"/>
    </location>
</feature>
<organism evidence="2 3">
    <name type="scientific">Dactylosporangium salmoneum</name>
    <dbReference type="NCBI Taxonomy" id="53361"/>
    <lineage>
        <taxon>Bacteria</taxon>
        <taxon>Bacillati</taxon>
        <taxon>Actinomycetota</taxon>
        <taxon>Actinomycetes</taxon>
        <taxon>Micromonosporales</taxon>
        <taxon>Micromonosporaceae</taxon>
        <taxon>Dactylosporangium</taxon>
    </lineage>
</organism>
<gene>
    <name evidence="2" type="ORF">GCM10010170_006710</name>
</gene>
<sequence>MPPDAVRPPTAALSSDGAPQCRPTLKAGRQGGREARRDPATAAQLPTSSSRTRLYATRSTTGVRVAPFPRSSLRTPPLAPSVTRFARDRPPVSNAQWLVSPDKRI</sequence>
<evidence type="ECO:0000313" key="2">
    <source>
        <dbReference type="EMBL" id="GAA2329373.1"/>
    </source>
</evidence>
<reference evidence="3" key="1">
    <citation type="journal article" date="2019" name="Int. J. Syst. Evol. Microbiol.">
        <title>The Global Catalogue of Microorganisms (GCM) 10K type strain sequencing project: providing services to taxonomists for standard genome sequencing and annotation.</title>
        <authorList>
            <consortium name="The Broad Institute Genomics Platform"/>
            <consortium name="The Broad Institute Genome Sequencing Center for Infectious Disease"/>
            <person name="Wu L."/>
            <person name="Ma J."/>
        </authorList>
    </citation>
    <scope>NUCLEOTIDE SEQUENCE [LARGE SCALE GENOMIC DNA]</scope>
    <source>
        <strain evidence="3">JCM 3272</strain>
    </source>
</reference>
<keyword evidence="3" id="KW-1185">Reference proteome</keyword>
<dbReference type="EMBL" id="BAAARV010000005">
    <property type="protein sequence ID" value="GAA2329373.1"/>
    <property type="molecule type" value="Genomic_DNA"/>
</dbReference>
<name>A0ABP5SEE2_9ACTN</name>
<feature type="region of interest" description="Disordered" evidence="1">
    <location>
        <begin position="1"/>
        <end position="51"/>
    </location>
</feature>
<accession>A0ABP5SEE2</accession>
<dbReference type="Proteomes" id="UP001501444">
    <property type="component" value="Unassembled WGS sequence"/>
</dbReference>
<comment type="caution">
    <text evidence="2">The sequence shown here is derived from an EMBL/GenBank/DDBJ whole genome shotgun (WGS) entry which is preliminary data.</text>
</comment>
<evidence type="ECO:0000313" key="3">
    <source>
        <dbReference type="Proteomes" id="UP001501444"/>
    </source>
</evidence>
<protein>
    <submittedName>
        <fullName evidence="2">Uncharacterized protein</fullName>
    </submittedName>
</protein>
<evidence type="ECO:0000256" key="1">
    <source>
        <dbReference type="SAM" id="MobiDB-lite"/>
    </source>
</evidence>
<proteinExistence type="predicted"/>